<evidence type="ECO:0000256" key="12">
    <source>
        <dbReference type="RuleBase" id="RU003784"/>
    </source>
</evidence>
<feature type="region of interest" description="Interaction with substrate tRNA" evidence="10">
    <location>
        <begin position="161"/>
        <end position="165"/>
    </location>
</feature>
<dbReference type="SUPFAM" id="SSF52540">
    <property type="entry name" value="P-loop containing nucleoside triphosphate hydrolases"/>
    <property type="match status" value="2"/>
</dbReference>
<evidence type="ECO:0000256" key="13">
    <source>
        <dbReference type="RuleBase" id="RU003785"/>
    </source>
</evidence>
<evidence type="ECO:0000256" key="11">
    <source>
        <dbReference type="RuleBase" id="RU003783"/>
    </source>
</evidence>
<protein>
    <recommendedName>
        <fullName evidence="10">tRNA dimethylallyltransferase</fullName>
        <ecNumber evidence="10">2.5.1.75</ecNumber>
    </recommendedName>
    <alternativeName>
        <fullName evidence="10">Dimethylallyl diphosphate:tRNA dimethylallyltransferase</fullName>
        <shortName evidence="10">DMAPP:tRNA dimethylallyltransferase</shortName>
        <shortName evidence="10">DMATase</shortName>
    </alternativeName>
    <alternativeName>
        <fullName evidence="10">Isopentenyl-diphosphate:tRNA isopentenyltransferase</fullName>
        <shortName evidence="10">IPP transferase</shortName>
        <shortName evidence="10">IPPT</shortName>
        <shortName evidence="10">IPTase</shortName>
    </alternativeName>
</protein>
<dbReference type="InterPro" id="IPR027417">
    <property type="entry name" value="P-loop_NTPase"/>
</dbReference>
<feature type="binding site" evidence="10">
    <location>
        <begin position="16"/>
        <end position="21"/>
    </location>
    <ligand>
        <name>substrate</name>
    </ligand>
</feature>
<evidence type="ECO:0000256" key="8">
    <source>
        <dbReference type="ARBA" id="ARBA00022842"/>
    </source>
</evidence>
<keyword evidence="7 10" id="KW-0067">ATP-binding</keyword>
<evidence type="ECO:0000256" key="7">
    <source>
        <dbReference type="ARBA" id="ARBA00022840"/>
    </source>
</evidence>
<dbReference type="Proteomes" id="UP000095463">
    <property type="component" value="Unassembled WGS sequence"/>
</dbReference>
<feature type="site" description="Interaction with substrate tRNA" evidence="10">
    <location>
        <position position="103"/>
    </location>
</feature>
<dbReference type="PANTHER" id="PTHR11088">
    <property type="entry name" value="TRNA DIMETHYLALLYLTRANSFERASE"/>
    <property type="match status" value="1"/>
</dbReference>
<gene>
    <name evidence="10" type="primary">miaA</name>
    <name evidence="14" type="ORF">VW23_008080</name>
</gene>
<dbReference type="Pfam" id="PF01715">
    <property type="entry name" value="IPPT"/>
    <property type="match status" value="1"/>
</dbReference>
<organism evidence="14 15">
    <name type="scientific">Devosia insulae DS-56</name>
    <dbReference type="NCBI Taxonomy" id="1116389"/>
    <lineage>
        <taxon>Bacteria</taxon>
        <taxon>Pseudomonadati</taxon>
        <taxon>Pseudomonadota</taxon>
        <taxon>Alphaproteobacteria</taxon>
        <taxon>Hyphomicrobiales</taxon>
        <taxon>Devosiaceae</taxon>
        <taxon>Devosia</taxon>
    </lineage>
</organism>
<dbReference type="GO" id="GO:0006400">
    <property type="term" value="P:tRNA modification"/>
    <property type="evidence" value="ECO:0007669"/>
    <property type="project" value="TreeGrafter"/>
</dbReference>
<dbReference type="GO" id="GO:0052381">
    <property type="term" value="F:tRNA dimethylallyltransferase activity"/>
    <property type="evidence" value="ECO:0007669"/>
    <property type="project" value="UniProtKB-UniRule"/>
</dbReference>
<keyword evidence="5 10" id="KW-0819">tRNA processing</keyword>
<evidence type="ECO:0000256" key="4">
    <source>
        <dbReference type="ARBA" id="ARBA00022679"/>
    </source>
</evidence>
<dbReference type="Gene3D" id="3.40.50.300">
    <property type="entry name" value="P-loop containing nucleotide triphosphate hydrolases"/>
    <property type="match status" value="1"/>
</dbReference>
<evidence type="ECO:0000256" key="9">
    <source>
        <dbReference type="ARBA" id="ARBA00049563"/>
    </source>
</evidence>
<dbReference type="NCBIfam" id="TIGR00174">
    <property type="entry name" value="miaA"/>
    <property type="match status" value="1"/>
</dbReference>
<keyword evidence="4 10" id="KW-0808">Transferase</keyword>
<comment type="catalytic activity">
    <reaction evidence="9 10 11">
        <text>adenosine(37) in tRNA + dimethylallyl diphosphate = N(6)-dimethylallyladenosine(37) in tRNA + diphosphate</text>
        <dbReference type="Rhea" id="RHEA:26482"/>
        <dbReference type="Rhea" id="RHEA-COMP:10162"/>
        <dbReference type="Rhea" id="RHEA-COMP:10375"/>
        <dbReference type="ChEBI" id="CHEBI:33019"/>
        <dbReference type="ChEBI" id="CHEBI:57623"/>
        <dbReference type="ChEBI" id="CHEBI:74411"/>
        <dbReference type="ChEBI" id="CHEBI:74415"/>
        <dbReference type="EC" id="2.5.1.75"/>
    </reaction>
</comment>
<comment type="caution">
    <text evidence="14">The sequence shown here is derived from an EMBL/GenBank/DDBJ whole genome shotgun (WGS) entry which is preliminary data.</text>
</comment>
<evidence type="ECO:0000256" key="1">
    <source>
        <dbReference type="ARBA" id="ARBA00001946"/>
    </source>
</evidence>
<comment type="function">
    <text evidence="2 10 12">Catalyzes the transfer of a dimethylallyl group onto the adenine at position 37 in tRNAs that read codons beginning with uridine, leading to the formation of N6-(dimethylallyl)adenosine (i(6)A).</text>
</comment>
<sequence length="293" mass="31765">MGKRPERRAVLIAGPTASGKSALALDLARQQGGVIVNTDALQVYDVLQLLTARPSEIEMAGVPHRLYGAVHPSIRFSTGEWARAAAAVIAAEADRPLIFVGGTGLYFDVLTAGFADVPEVPATALAAAEAEVEGLDREERGRLIAARDPLVASRLKAPDPQRVIRALAVLNATGRSLASYQDAAQQGLLEGFALERLVLNPDRELLRQRIAQRFETMFSAGAVEEVEALLALELDPSLPAMKAIGVPEITAMLAGELEQDVAIERAVIATRQYAKRQRTWFRNRMADWNWIVP</sequence>
<accession>A0A1E5XX32</accession>
<evidence type="ECO:0000313" key="15">
    <source>
        <dbReference type="Proteomes" id="UP000095463"/>
    </source>
</evidence>
<dbReference type="EMBL" id="LAJE02000026">
    <property type="protein sequence ID" value="OEO33130.1"/>
    <property type="molecule type" value="Genomic_DNA"/>
</dbReference>
<comment type="cofactor">
    <cofactor evidence="1 10">
        <name>Mg(2+)</name>
        <dbReference type="ChEBI" id="CHEBI:18420"/>
    </cofactor>
</comment>
<comment type="caution">
    <text evidence="10">Lacks conserved residue(s) required for the propagation of feature annotation.</text>
</comment>
<evidence type="ECO:0000256" key="3">
    <source>
        <dbReference type="ARBA" id="ARBA00005842"/>
    </source>
</evidence>
<dbReference type="GO" id="GO:0005524">
    <property type="term" value="F:ATP binding"/>
    <property type="evidence" value="ECO:0007669"/>
    <property type="project" value="UniProtKB-UniRule"/>
</dbReference>
<dbReference type="EC" id="2.5.1.75" evidence="10"/>
<proteinExistence type="inferred from homology"/>
<dbReference type="OrthoDB" id="9776390at2"/>
<comment type="similarity">
    <text evidence="3 10 13">Belongs to the IPP transferase family.</text>
</comment>
<feature type="binding site" evidence="10">
    <location>
        <begin position="14"/>
        <end position="21"/>
    </location>
    <ligand>
        <name>ATP</name>
        <dbReference type="ChEBI" id="CHEBI:30616"/>
    </ligand>
</feature>
<keyword evidence="8 10" id="KW-0460">Magnesium</keyword>
<evidence type="ECO:0000256" key="2">
    <source>
        <dbReference type="ARBA" id="ARBA00003213"/>
    </source>
</evidence>
<keyword evidence="6 10" id="KW-0547">Nucleotide-binding</keyword>
<dbReference type="AlphaFoldDB" id="A0A1E5XX32"/>
<dbReference type="InterPro" id="IPR039657">
    <property type="entry name" value="Dimethylallyltransferase"/>
</dbReference>
<dbReference type="HAMAP" id="MF_00185">
    <property type="entry name" value="IPP_trans"/>
    <property type="match status" value="1"/>
</dbReference>
<evidence type="ECO:0000256" key="6">
    <source>
        <dbReference type="ARBA" id="ARBA00022741"/>
    </source>
</evidence>
<keyword evidence="15" id="KW-1185">Reference proteome</keyword>
<reference evidence="14 15" key="1">
    <citation type="journal article" date="2015" name="Genome Announc.">
        <title>Genome Assemblies of Three Soil-Associated Devosia species: D. insulae, D. limi, and D. soli.</title>
        <authorList>
            <person name="Hassan Y.I."/>
            <person name="Lepp D."/>
            <person name="Zhou T."/>
        </authorList>
    </citation>
    <scope>NUCLEOTIDE SEQUENCE [LARGE SCALE GENOMIC DNA]</scope>
    <source>
        <strain evidence="14 15">DS-56</strain>
    </source>
</reference>
<dbReference type="InterPro" id="IPR018022">
    <property type="entry name" value="IPT"/>
</dbReference>
<comment type="subunit">
    <text evidence="10">Monomer.</text>
</comment>
<dbReference type="Gene3D" id="1.10.20.140">
    <property type="match status" value="1"/>
</dbReference>
<evidence type="ECO:0000256" key="5">
    <source>
        <dbReference type="ARBA" id="ARBA00022694"/>
    </source>
</evidence>
<dbReference type="PANTHER" id="PTHR11088:SF60">
    <property type="entry name" value="TRNA DIMETHYLALLYLTRANSFERASE"/>
    <property type="match status" value="1"/>
</dbReference>
<evidence type="ECO:0000256" key="10">
    <source>
        <dbReference type="HAMAP-Rule" id="MF_00185"/>
    </source>
</evidence>
<evidence type="ECO:0000313" key="14">
    <source>
        <dbReference type="EMBL" id="OEO33130.1"/>
    </source>
</evidence>
<name>A0A1E5XX32_9HYPH</name>